<evidence type="ECO:0000256" key="2">
    <source>
        <dbReference type="ARBA" id="ARBA00009399"/>
    </source>
</evidence>
<dbReference type="PANTHER" id="PTHR38459:SF1">
    <property type="entry name" value="PROPHAGE BACTOPRENOL-LINKED GLUCOSE TRANSLOCASE HOMOLOG"/>
    <property type="match status" value="1"/>
</dbReference>
<feature type="transmembrane region" description="Helical" evidence="6">
    <location>
        <begin position="105"/>
        <end position="123"/>
    </location>
</feature>
<keyword evidence="5 6" id="KW-0472">Membrane</keyword>
<comment type="subcellular location">
    <subcellularLocation>
        <location evidence="1">Membrane</location>
        <topology evidence="1">Multi-pass membrane protein</topology>
    </subcellularLocation>
</comment>
<dbReference type="Proteomes" id="UP000030588">
    <property type="component" value="Unassembled WGS sequence"/>
</dbReference>
<keyword evidence="3 6" id="KW-0812">Transmembrane</keyword>
<reference evidence="9 11" key="2">
    <citation type="submission" date="2020-02" db="EMBL/GenBank/DDBJ databases">
        <authorList>
            <person name="Feng H."/>
        </authorList>
    </citation>
    <scope>NUCLEOTIDE SEQUENCE [LARGE SCALE GENOMIC DNA]</scope>
    <source>
        <strain evidence="9 11">Gsoil 114</strain>
    </source>
</reference>
<evidence type="ECO:0000313" key="11">
    <source>
        <dbReference type="Proteomes" id="UP000476934"/>
    </source>
</evidence>
<feature type="transmembrane region" description="Helical" evidence="6">
    <location>
        <begin position="74"/>
        <end position="93"/>
    </location>
</feature>
<dbReference type="RefSeq" id="WP_025731262.1">
    <property type="nucleotide sequence ID" value="NZ_JAAIWK010000003.1"/>
</dbReference>
<dbReference type="GO" id="GO:0005886">
    <property type="term" value="C:plasma membrane"/>
    <property type="evidence" value="ECO:0007669"/>
    <property type="project" value="TreeGrafter"/>
</dbReference>
<comment type="similarity">
    <text evidence="2">Belongs to the GtrA family.</text>
</comment>
<accession>A0A0A6VFL5</accession>
<feature type="transmembrane region" description="Helical" evidence="6">
    <location>
        <begin position="36"/>
        <end position="54"/>
    </location>
</feature>
<name>A0A0A6VFL5_9BACI</name>
<evidence type="ECO:0000256" key="5">
    <source>
        <dbReference type="ARBA" id="ARBA00023136"/>
    </source>
</evidence>
<keyword evidence="4 6" id="KW-1133">Transmembrane helix</keyword>
<dbReference type="PANTHER" id="PTHR38459">
    <property type="entry name" value="PROPHAGE BACTOPRENOL-LINKED GLUCOSE TRANSLOCASE HOMOLOG"/>
    <property type="match status" value="1"/>
</dbReference>
<dbReference type="STRING" id="363870.NG54_09475"/>
<dbReference type="EMBL" id="JAAIWK010000003">
    <property type="protein sequence ID" value="NEY19083.1"/>
    <property type="molecule type" value="Genomic_DNA"/>
</dbReference>
<evidence type="ECO:0000313" key="9">
    <source>
        <dbReference type="EMBL" id="NEY19083.1"/>
    </source>
</evidence>
<evidence type="ECO:0000256" key="4">
    <source>
        <dbReference type="ARBA" id="ARBA00022989"/>
    </source>
</evidence>
<gene>
    <name evidence="9" type="ORF">G4D61_03745</name>
    <name evidence="8" type="ORF">NG54_09475</name>
</gene>
<evidence type="ECO:0000259" key="7">
    <source>
        <dbReference type="Pfam" id="PF04138"/>
    </source>
</evidence>
<evidence type="ECO:0000256" key="1">
    <source>
        <dbReference type="ARBA" id="ARBA00004141"/>
    </source>
</evidence>
<evidence type="ECO:0000256" key="3">
    <source>
        <dbReference type="ARBA" id="ARBA00022692"/>
    </source>
</evidence>
<dbReference type="EMBL" id="JRUN01000024">
    <property type="protein sequence ID" value="KHD85404.1"/>
    <property type="molecule type" value="Genomic_DNA"/>
</dbReference>
<comment type="caution">
    <text evidence="8">The sequence shown here is derived from an EMBL/GenBank/DDBJ whole genome shotgun (WGS) entry which is preliminary data.</text>
</comment>
<organism evidence="8 10">
    <name type="scientific">Heyndrickxia ginsengihumi</name>
    <dbReference type="NCBI Taxonomy" id="363870"/>
    <lineage>
        <taxon>Bacteria</taxon>
        <taxon>Bacillati</taxon>
        <taxon>Bacillota</taxon>
        <taxon>Bacilli</taxon>
        <taxon>Bacillales</taxon>
        <taxon>Bacillaceae</taxon>
        <taxon>Heyndrickxia</taxon>
    </lineage>
</organism>
<protein>
    <submittedName>
        <fullName evidence="9">GtrA family protein</fullName>
    </submittedName>
    <submittedName>
        <fullName evidence="8">Membrane protein</fullName>
    </submittedName>
</protein>
<dbReference type="InterPro" id="IPR051401">
    <property type="entry name" value="GtrA_CellWall_Glycosyl"/>
</dbReference>
<evidence type="ECO:0000313" key="8">
    <source>
        <dbReference type="EMBL" id="KHD85404.1"/>
    </source>
</evidence>
<evidence type="ECO:0000256" key="6">
    <source>
        <dbReference type="SAM" id="Phobius"/>
    </source>
</evidence>
<dbReference type="Proteomes" id="UP000476934">
    <property type="component" value="Unassembled WGS sequence"/>
</dbReference>
<dbReference type="Pfam" id="PF04138">
    <property type="entry name" value="GtrA_DPMS_TM"/>
    <property type="match status" value="1"/>
</dbReference>
<feature type="transmembrane region" description="Helical" evidence="6">
    <location>
        <begin position="12"/>
        <end position="30"/>
    </location>
</feature>
<proteinExistence type="inferred from homology"/>
<sequence length="133" mass="15226">MFDKLRQLCKFGIVGIANTLIDCIVFFILTTFHIEYLVAQACSYSAGMVNSYILNRSWTFQVRKKASFQEMIRFIVINVIVYGITSLLLFIFHQQMHMPLMIAKLGATVAGIAVNFIGSRLWVFQVKHQKEGI</sequence>
<feature type="domain" description="GtrA/DPMS transmembrane" evidence="7">
    <location>
        <begin position="10"/>
        <end position="124"/>
    </location>
</feature>
<evidence type="ECO:0000313" key="10">
    <source>
        <dbReference type="Proteomes" id="UP000030588"/>
    </source>
</evidence>
<reference evidence="8 10" key="1">
    <citation type="submission" date="2014-10" db="EMBL/GenBank/DDBJ databases">
        <title>Draft genome of phytase producing Bacillus ginsengihumi strain M2.11.</title>
        <authorList>
            <person name="Toymentseva A."/>
            <person name="Boulygina E.A."/>
            <person name="Kazakov S.V."/>
            <person name="Kayumov I."/>
            <person name="Suleimanova A.D."/>
            <person name="Mardanova A.M."/>
            <person name="Maria S.N."/>
            <person name="Sergey M.Y."/>
            <person name="Sharipova M.R."/>
        </authorList>
    </citation>
    <scope>NUCLEOTIDE SEQUENCE [LARGE SCALE GENOMIC DNA]</scope>
    <source>
        <strain evidence="8 10">M2.11</strain>
    </source>
</reference>
<dbReference type="OrthoDB" id="9812049at2"/>
<dbReference type="GO" id="GO:0000271">
    <property type="term" value="P:polysaccharide biosynthetic process"/>
    <property type="evidence" value="ECO:0007669"/>
    <property type="project" value="InterPro"/>
</dbReference>
<reference evidence="9 11" key="3">
    <citation type="submission" date="2020-03" db="EMBL/GenBank/DDBJ databases">
        <title>Bacillus aquiflavi sp. nov., isolated from yellow water of strong flavor Chinese baijiu in Yibin region of China.</title>
        <authorList>
            <person name="Xie J."/>
        </authorList>
    </citation>
    <scope>NUCLEOTIDE SEQUENCE [LARGE SCALE GENOMIC DNA]</scope>
    <source>
        <strain evidence="9 11">Gsoil 114</strain>
    </source>
</reference>
<keyword evidence="11" id="KW-1185">Reference proteome</keyword>
<dbReference type="AlphaFoldDB" id="A0A0A6VFL5"/>
<dbReference type="InterPro" id="IPR007267">
    <property type="entry name" value="GtrA_DPMS_TM"/>
</dbReference>